<keyword evidence="3" id="KW-1185">Reference proteome</keyword>
<feature type="region of interest" description="Disordered" evidence="1">
    <location>
        <begin position="39"/>
        <end position="68"/>
    </location>
</feature>
<protein>
    <submittedName>
        <fullName evidence="2">Uncharacterized protein</fullName>
    </submittedName>
</protein>
<accession>A0A0C2WE20</accession>
<feature type="region of interest" description="Disordered" evidence="1">
    <location>
        <begin position="107"/>
        <end position="177"/>
    </location>
</feature>
<dbReference type="HOGENOM" id="CLU_106349_0_0_1"/>
<evidence type="ECO:0000313" key="3">
    <source>
        <dbReference type="Proteomes" id="UP000054549"/>
    </source>
</evidence>
<sequence length="177" mass="18868">MQMPNASIQGSTVSPGNNIRHPVAVVSNDGKEATVAQFTHRPIKGQDAIRTSQIAPSLDKPDRHGKDSHMVLNPYKLDLKTLQNEKGNSHIKVMGELKTHELEKLRGAMKKKTSSKTSAKKAAIGGGKKAAVRQAAKKAALKGGRKAARPAAKKGAKAVRQKVKLAQKKNAGSGHHP</sequence>
<feature type="compositionally biased region" description="Basic and acidic residues" evidence="1">
    <location>
        <begin position="59"/>
        <end position="68"/>
    </location>
</feature>
<evidence type="ECO:0000256" key="1">
    <source>
        <dbReference type="SAM" id="MobiDB-lite"/>
    </source>
</evidence>
<dbReference type="InParanoid" id="A0A0C2WE20"/>
<gene>
    <name evidence="2" type="ORF">M378DRAFT_169133</name>
</gene>
<dbReference type="AlphaFoldDB" id="A0A0C2WE20"/>
<evidence type="ECO:0000313" key="2">
    <source>
        <dbReference type="EMBL" id="KIL59612.1"/>
    </source>
</evidence>
<feature type="compositionally biased region" description="Polar residues" evidence="1">
    <location>
        <begin position="1"/>
        <end position="17"/>
    </location>
</feature>
<dbReference type="Proteomes" id="UP000054549">
    <property type="component" value="Unassembled WGS sequence"/>
</dbReference>
<dbReference type="EMBL" id="KN818313">
    <property type="protein sequence ID" value="KIL59612.1"/>
    <property type="molecule type" value="Genomic_DNA"/>
</dbReference>
<feature type="compositionally biased region" description="Basic residues" evidence="1">
    <location>
        <begin position="135"/>
        <end position="167"/>
    </location>
</feature>
<reference evidence="2 3" key="1">
    <citation type="submission" date="2014-04" db="EMBL/GenBank/DDBJ databases">
        <title>Evolutionary Origins and Diversification of the Mycorrhizal Mutualists.</title>
        <authorList>
            <consortium name="DOE Joint Genome Institute"/>
            <consortium name="Mycorrhizal Genomics Consortium"/>
            <person name="Kohler A."/>
            <person name="Kuo A."/>
            <person name="Nagy L.G."/>
            <person name="Floudas D."/>
            <person name="Copeland A."/>
            <person name="Barry K.W."/>
            <person name="Cichocki N."/>
            <person name="Veneault-Fourrey C."/>
            <person name="LaButti K."/>
            <person name="Lindquist E.A."/>
            <person name="Lipzen A."/>
            <person name="Lundell T."/>
            <person name="Morin E."/>
            <person name="Murat C."/>
            <person name="Riley R."/>
            <person name="Ohm R."/>
            <person name="Sun H."/>
            <person name="Tunlid A."/>
            <person name="Henrissat B."/>
            <person name="Grigoriev I.V."/>
            <person name="Hibbett D.S."/>
            <person name="Martin F."/>
        </authorList>
    </citation>
    <scope>NUCLEOTIDE SEQUENCE [LARGE SCALE GENOMIC DNA]</scope>
    <source>
        <strain evidence="2 3">Koide BX008</strain>
    </source>
</reference>
<feature type="region of interest" description="Disordered" evidence="1">
    <location>
        <begin position="1"/>
        <end position="22"/>
    </location>
</feature>
<proteinExistence type="predicted"/>
<name>A0A0C2WE20_AMAMK</name>
<organism evidence="2 3">
    <name type="scientific">Amanita muscaria (strain Koide BX008)</name>
    <dbReference type="NCBI Taxonomy" id="946122"/>
    <lineage>
        <taxon>Eukaryota</taxon>
        <taxon>Fungi</taxon>
        <taxon>Dikarya</taxon>
        <taxon>Basidiomycota</taxon>
        <taxon>Agaricomycotina</taxon>
        <taxon>Agaricomycetes</taxon>
        <taxon>Agaricomycetidae</taxon>
        <taxon>Agaricales</taxon>
        <taxon>Pluteineae</taxon>
        <taxon>Amanitaceae</taxon>
        <taxon>Amanita</taxon>
    </lineage>
</organism>